<dbReference type="Proteomes" id="UP000664218">
    <property type="component" value="Unassembled WGS sequence"/>
</dbReference>
<keyword evidence="4" id="KW-0133">Cell shape</keyword>
<proteinExistence type="inferred from homology"/>
<keyword evidence="10" id="KW-1133">Transmembrane helix</keyword>
<evidence type="ECO:0000313" key="12">
    <source>
        <dbReference type="EMBL" id="MBO1264088.1"/>
    </source>
</evidence>
<evidence type="ECO:0000256" key="2">
    <source>
        <dbReference type="ARBA" id="ARBA00022729"/>
    </source>
</evidence>
<evidence type="ECO:0000256" key="5">
    <source>
        <dbReference type="ARBA" id="ARBA00022984"/>
    </source>
</evidence>
<dbReference type="PANTHER" id="PTHR21581:SF26">
    <property type="entry name" value="D-ALANYL-D-ALANINE ENDOPEPTIDASE"/>
    <property type="match status" value="1"/>
</dbReference>
<feature type="active site" description="Acyl-ester intermediate" evidence="7">
    <location>
        <position position="60"/>
    </location>
</feature>
<evidence type="ECO:0000256" key="1">
    <source>
        <dbReference type="ARBA" id="ARBA00007164"/>
    </source>
</evidence>
<evidence type="ECO:0000256" key="6">
    <source>
        <dbReference type="ARBA" id="ARBA00023316"/>
    </source>
</evidence>
<keyword evidence="13" id="KW-1185">Reference proteome</keyword>
<evidence type="ECO:0000256" key="4">
    <source>
        <dbReference type="ARBA" id="ARBA00022960"/>
    </source>
</evidence>
<keyword evidence="10" id="KW-0472">Membrane</keyword>
<evidence type="ECO:0000256" key="10">
    <source>
        <dbReference type="SAM" id="Phobius"/>
    </source>
</evidence>
<organism evidence="12 13">
    <name type="scientific">Proteiniclasticum aestuarii</name>
    <dbReference type="NCBI Taxonomy" id="2817862"/>
    <lineage>
        <taxon>Bacteria</taxon>
        <taxon>Bacillati</taxon>
        <taxon>Bacillota</taxon>
        <taxon>Clostridia</taxon>
        <taxon>Eubacteriales</taxon>
        <taxon>Clostridiaceae</taxon>
        <taxon>Proteiniclasticum</taxon>
    </lineage>
</organism>
<feature type="domain" description="Peptidase S11 D-alanyl-D-alanine carboxypeptidase A N-terminal" evidence="11">
    <location>
        <begin position="24"/>
        <end position="256"/>
    </location>
</feature>
<dbReference type="AlphaFoldDB" id="A0A939KIF3"/>
<gene>
    <name evidence="12" type="ORF">J3A84_03390</name>
</gene>
<comment type="caution">
    <text evidence="12">The sequence shown here is derived from an EMBL/GenBank/DDBJ whole genome shotgun (WGS) entry which is preliminary data.</text>
</comment>
<keyword evidence="12" id="KW-0645">Protease</keyword>
<feature type="active site" description="Proton acceptor" evidence="7">
    <location>
        <position position="63"/>
    </location>
</feature>
<evidence type="ECO:0000256" key="3">
    <source>
        <dbReference type="ARBA" id="ARBA00022801"/>
    </source>
</evidence>
<dbReference type="PRINTS" id="PR00725">
    <property type="entry name" value="DADACBPTASE1"/>
</dbReference>
<accession>A0A939KIF3</accession>
<dbReference type="InterPro" id="IPR018044">
    <property type="entry name" value="Peptidase_S11"/>
</dbReference>
<sequence>MRKTLKKLPALFIIIILLLPATTVKAEMPQISGSAAIAFDMDTDELILTKDIDKKVYPASITKLLTALVFSDHYSSRKTEYLVYPQEGKLVTPFAIYWNLKNIPVGTEISADDIMHALLLASLNDASTVIALNISETEEDFVQLMNEKAKELGMLNSNFVTTSGLHDDNHYTTAYDLMLLLKAAYNDPWIREVSMKQSYEMKSKSETLGLLENRNKHIGLLGNIMGKTGYTGEAGRCFAGVYERDGKTIGNIILNSTNDGVNLLVFEETESMVNAAFEEEKVIKLSKSEEVGVITVSYRPYKFIGPTREIEVPVKSADTISVYGNDVNLSEADIEISYLDLSAGEIKENSVVGTASIKERRVTKNVDLLSTLDVEDKILKTHLLSYILIVFFTVTFVVLLLVVTISKRRKKAARRRRIEAARRSNKYVDDSKRNRFK</sequence>
<dbReference type="RefSeq" id="WP_207598607.1">
    <property type="nucleotide sequence ID" value="NZ_JAFNJU010000002.1"/>
</dbReference>
<feature type="binding site" evidence="8">
    <location>
        <position position="227"/>
    </location>
    <ligand>
        <name>substrate</name>
    </ligand>
</feature>
<dbReference type="GO" id="GO:0009002">
    <property type="term" value="F:serine-type D-Ala-D-Ala carboxypeptidase activity"/>
    <property type="evidence" value="ECO:0007669"/>
    <property type="project" value="InterPro"/>
</dbReference>
<keyword evidence="2" id="KW-0732">Signal</keyword>
<evidence type="ECO:0000256" key="9">
    <source>
        <dbReference type="RuleBase" id="RU004016"/>
    </source>
</evidence>
<dbReference type="Pfam" id="PF00768">
    <property type="entry name" value="Peptidase_S11"/>
    <property type="match status" value="1"/>
</dbReference>
<keyword evidence="5" id="KW-0573">Peptidoglycan synthesis</keyword>
<dbReference type="GO" id="GO:0071555">
    <property type="term" value="P:cell wall organization"/>
    <property type="evidence" value="ECO:0007669"/>
    <property type="project" value="UniProtKB-KW"/>
</dbReference>
<feature type="transmembrane region" description="Helical" evidence="10">
    <location>
        <begin position="383"/>
        <end position="406"/>
    </location>
</feature>
<comment type="similarity">
    <text evidence="1 9">Belongs to the peptidase S11 family.</text>
</comment>
<name>A0A939KIF3_9CLOT</name>
<evidence type="ECO:0000313" key="13">
    <source>
        <dbReference type="Proteomes" id="UP000664218"/>
    </source>
</evidence>
<protein>
    <submittedName>
        <fullName evidence="12">D-alanyl-D-alanine carboxypeptidase</fullName>
    </submittedName>
</protein>
<keyword evidence="12" id="KW-0121">Carboxypeptidase</keyword>
<keyword evidence="3" id="KW-0378">Hydrolase</keyword>
<reference evidence="12" key="1">
    <citation type="submission" date="2021-03" db="EMBL/GenBank/DDBJ databases">
        <title>Proteiniclasticum marinus sp. nov., isolated from tidal flat sediment.</title>
        <authorList>
            <person name="Namirimu T."/>
            <person name="Yang J.-A."/>
            <person name="Yang S.-H."/>
            <person name="Kim Y.-J."/>
            <person name="Kwon K.K."/>
        </authorList>
    </citation>
    <scope>NUCLEOTIDE SEQUENCE</scope>
    <source>
        <strain evidence="12">SCR006</strain>
    </source>
</reference>
<dbReference type="Gene3D" id="3.40.710.10">
    <property type="entry name" value="DD-peptidase/beta-lactamase superfamily"/>
    <property type="match status" value="1"/>
</dbReference>
<keyword evidence="6" id="KW-0961">Cell wall biogenesis/degradation</keyword>
<dbReference type="GO" id="GO:0006508">
    <property type="term" value="P:proteolysis"/>
    <property type="evidence" value="ECO:0007669"/>
    <property type="project" value="InterPro"/>
</dbReference>
<dbReference type="PANTHER" id="PTHR21581">
    <property type="entry name" value="D-ALANYL-D-ALANINE CARBOXYPEPTIDASE"/>
    <property type="match status" value="1"/>
</dbReference>
<evidence type="ECO:0000259" key="11">
    <source>
        <dbReference type="Pfam" id="PF00768"/>
    </source>
</evidence>
<dbReference type="SUPFAM" id="SSF56601">
    <property type="entry name" value="beta-lactamase/transpeptidase-like"/>
    <property type="match status" value="1"/>
</dbReference>
<dbReference type="EMBL" id="JAFNJU010000002">
    <property type="protein sequence ID" value="MBO1264088.1"/>
    <property type="molecule type" value="Genomic_DNA"/>
</dbReference>
<dbReference type="InterPro" id="IPR012338">
    <property type="entry name" value="Beta-lactam/transpept-like"/>
</dbReference>
<dbReference type="GO" id="GO:0008360">
    <property type="term" value="P:regulation of cell shape"/>
    <property type="evidence" value="ECO:0007669"/>
    <property type="project" value="UniProtKB-KW"/>
</dbReference>
<dbReference type="GO" id="GO:0009252">
    <property type="term" value="P:peptidoglycan biosynthetic process"/>
    <property type="evidence" value="ECO:0007669"/>
    <property type="project" value="UniProtKB-KW"/>
</dbReference>
<evidence type="ECO:0000256" key="8">
    <source>
        <dbReference type="PIRSR" id="PIRSR618044-2"/>
    </source>
</evidence>
<evidence type="ECO:0000256" key="7">
    <source>
        <dbReference type="PIRSR" id="PIRSR618044-1"/>
    </source>
</evidence>
<feature type="active site" evidence="7">
    <location>
        <position position="122"/>
    </location>
</feature>
<keyword evidence="10" id="KW-0812">Transmembrane</keyword>
<dbReference type="InterPro" id="IPR001967">
    <property type="entry name" value="Peptidase_S11_N"/>
</dbReference>